<name>A0ABS2QAH6_9BACL</name>
<protein>
    <submittedName>
        <fullName evidence="1">Uncharacterized protein YaaQ</fullName>
    </submittedName>
</protein>
<gene>
    <name evidence="1" type="ORF">JOC27_002266</name>
</gene>
<dbReference type="InterPro" id="IPR010375">
    <property type="entry name" value="CdAMP_rec"/>
</dbReference>
<dbReference type="PANTHER" id="PTHR38456">
    <property type="entry name" value="CYCLIC DI-AMP RECEPTOR A"/>
    <property type="match status" value="1"/>
</dbReference>
<evidence type="ECO:0000313" key="1">
    <source>
        <dbReference type="EMBL" id="MBM7658803.1"/>
    </source>
</evidence>
<dbReference type="PANTHER" id="PTHR38456:SF1">
    <property type="entry name" value="CYCLIC DI-AMP RECEPTOR A"/>
    <property type="match status" value="1"/>
</dbReference>
<comment type="caution">
    <text evidence="1">The sequence shown here is derived from an EMBL/GenBank/DDBJ whole genome shotgun (WGS) entry which is preliminary data.</text>
</comment>
<dbReference type="RefSeq" id="WP_205007356.1">
    <property type="nucleotide sequence ID" value="NZ_CBCRXA010000019.1"/>
</dbReference>
<dbReference type="Gene3D" id="3.30.70.120">
    <property type="match status" value="1"/>
</dbReference>
<dbReference type="InterPro" id="IPR011322">
    <property type="entry name" value="N-reg_PII-like_a/b"/>
</dbReference>
<dbReference type="EMBL" id="JAFBEV010000024">
    <property type="protein sequence ID" value="MBM7658803.1"/>
    <property type="molecule type" value="Genomic_DNA"/>
</dbReference>
<dbReference type="InterPro" id="IPR015867">
    <property type="entry name" value="N-reg_PII/ATP_PRibTrfase_C"/>
</dbReference>
<evidence type="ECO:0000313" key="2">
    <source>
        <dbReference type="Proteomes" id="UP000823201"/>
    </source>
</evidence>
<dbReference type="Proteomes" id="UP000823201">
    <property type="component" value="Unassembled WGS sequence"/>
</dbReference>
<dbReference type="Pfam" id="PF06153">
    <property type="entry name" value="CdAMP_rec"/>
    <property type="match status" value="1"/>
</dbReference>
<organism evidence="1 2">
    <name type="scientific">Sporolactobacillus spathodeae</name>
    <dbReference type="NCBI Taxonomy" id="1465502"/>
    <lineage>
        <taxon>Bacteria</taxon>
        <taxon>Bacillati</taxon>
        <taxon>Bacillota</taxon>
        <taxon>Bacilli</taxon>
        <taxon>Bacillales</taxon>
        <taxon>Sporolactobacillaceae</taxon>
        <taxon>Sporolactobacillus</taxon>
    </lineage>
</organism>
<proteinExistence type="predicted"/>
<dbReference type="SUPFAM" id="SSF54913">
    <property type="entry name" value="GlnB-like"/>
    <property type="match status" value="1"/>
</dbReference>
<keyword evidence="2" id="KW-1185">Reference proteome</keyword>
<sequence length="109" mass="11970">MKLVIAIVQDKDSNQLQGTLVDAGFQVTKMASTGGFLRSGNTTFMIGTADTRVDELLTIIHDQCKSRRQVVSPMSSLDGNSEGYMMHPVEVEVGGANVFVMDVDRFEHF</sequence>
<reference evidence="1 2" key="1">
    <citation type="submission" date="2021-01" db="EMBL/GenBank/DDBJ databases">
        <title>Genomic Encyclopedia of Type Strains, Phase IV (KMG-IV): sequencing the most valuable type-strain genomes for metagenomic binning, comparative biology and taxonomic classification.</title>
        <authorList>
            <person name="Goeker M."/>
        </authorList>
    </citation>
    <scope>NUCLEOTIDE SEQUENCE [LARGE SCALE GENOMIC DNA]</scope>
    <source>
        <strain evidence="1 2">DSM 100968</strain>
    </source>
</reference>
<accession>A0ABS2QAH6</accession>